<organism evidence="1 2">
    <name type="scientific">Celeribacter baekdonensis</name>
    <dbReference type="NCBI Taxonomy" id="875171"/>
    <lineage>
        <taxon>Bacteria</taxon>
        <taxon>Pseudomonadati</taxon>
        <taxon>Pseudomonadota</taxon>
        <taxon>Alphaproteobacteria</taxon>
        <taxon>Rhodobacterales</taxon>
        <taxon>Roseobacteraceae</taxon>
        <taxon>Celeribacter</taxon>
    </lineage>
</organism>
<proteinExistence type="predicted"/>
<sequence>MVERKDQLRNVAFGGNWSEEILIVEELRQVLALVEAAAADCADRDVETEEFLAAMLYVRKNIEKGPMLTGAFFKALRIENQSLRRAEALRVAMMIRGWAGL</sequence>
<dbReference type="Proteomes" id="UP000182284">
    <property type="component" value="Unassembled WGS sequence"/>
</dbReference>
<name>A0A1G7UY31_9RHOB</name>
<reference evidence="1 2" key="1">
    <citation type="submission" date="2016-10" db="EMBL/GenBank/DDBJ databases">
        <authorList>
            <person name="de Groot N.N."/>
        </authorList>
    </citation>
    <scope>NUCLEOTIDE SEQUENCE [LARGE SCALE GENOMIC DNA]</scope>
    <source>
        <strain evidence="1 2">DSM 27375</strain>
    </source>
</reference>
<dbReference type="RefSeq" id="WP_083351950.1">
    <property type="nucleotide sequence ID" value="NZ_FNBL01000030.1"/>
</dbReference>
<dbReference type="EMBL" id="FNBL01000030">
    <property type="protein sequence ID" value="SDG52417.1"/>
    <property type="molecule type" value="Genomic_DNA"/>
</dbReference>
<dbReference type="OrthoDB" id="7867950at2"/>
<evidence type="ECO:0000313" key="1">
    <source>
        <dbReference type="EMBL" id="SDG52417.1"/>
    </source>
</evidence>
<gene>
    <name evidence="1" type="ORF">SAMN04488117_1302</name>
</gene>
<dbReference type="AlphaFoldDB" id="A0A1G7UY31"/>
<evidence type="ECO:0000313" key="2">
    <source>
        <dbReference type="Proteomes" id="UP000182284"/>
    </source>
</evidence>
<accession>A0A1G7UY31</accession>
<protein>
    <submittedName>
        <fullName evidence="1">Uncharacterized protein</fullName>
    </submittedName>
</protein>